<dbReference type="RefSeq" id="WP_208741495.1">
    <property type="nucleotide sequence ID" value="NZ_CP024915.1"/>
</dbReference>
<dbReference type="Proteomes" id="UP000239187">
    <property type="component" value="Chromosome"/>
</dbReference>
<proteinExistence type="predicted"/>
<name>A0A2L0UDY6_9MICC</name>
<keyword evidence="4" id="KW-0540">Nuclease</keyword>
<accession>A0A2L0UDY6</accession>
<keyword evidence="1" id="KW-0175">Coiled coil</keyword>
<gene>
    <name evidence="4" type="ORF">CVO76_07210</name>
</gene>
<evidence type="ECO:0000256" key="1">
    <source>
        <dbReference type="SAM" id="Coils"/>
    </source>
</evidence>
<keyword evidence="4" id="KW-0255">Endonuclease</keyword>
<evidence type="ECO:0000259" key="3">
    <source>
        <dbReference type="SMART" id="SM00507"/>
    </source>
</evidence>
<dbReference type="Pfam" id="PF02720">
    <property type="entry name" value="DUF222"/>
    <property type="match status" value="1"/>
</dbReference>
<sequence length="458" mass="49492">MRNSAEQLRDMGRINDRITSLSAEKARIDAELVDAANELRELLEDRFLQDFPTPKLPPENGRGDSRRRRTNLADTATATEIACLLRISERSAHRLVQHAALLAQHHPRTLTALRTGTITWAHATTLLHEYAGLPAGTAARIEDALLPVASATTVPRLSYRARRLRTQAHPTTLETRARNAVDHRRVDLEPADDAMAWLHIQLPATDAAAIDTRLTTTARALQSPGEHRTLPQLRTDVFTDLLLADCTCPTTEAAEGTIPAGAGAGAGADSATGAGTGAGARSSLGHDGGTGCRLHADGYRVRASINVTVPVLTLLGVDDAPADLEGYGPVPADIARRLAAHAPSFTRLLTHPETGAVLSVGRTTYAVPADLKKWLRVRDRTCRHPGCNVAASRCELDHTQPWSQQGTTTQTNLAHLCRKHHMLKSEGIWHYRQSDAGTLTATSPTGRTYTSEPEPPPF</sequence>
<dbReference type="CDD" id="cd00085">
    <property type="entry name" value="HNHc"/>
    <property type="match status" value="1"/>
</dbReference>
<feature type="domain" description="HNH nuclease" evidence="3">
    <location>
        <begin position="370"/>
        <end position="422"/>
    </location>
</feature>
<dbReference type="AlphaFoldDB" id="A0A2L0UDY6"/>
<keyword evidence="4" id="KW-0378">Hydrolase</keyword>
<feature type="coiled-coil region" evidence="1">
    <location>
        <begin position="18"/>
        <end position="45"/>
    </location>
</feature>
<dbReference type="Gene3D" id="1.10.30.50">
    <property type="match status" value="1"/>
</dbReference>
<dbReference type="InterPro" id="IPR003615">
    <property type="entry name" value="HNH_nuc"/>
</dbReference>
<feature type="compositionally biased region" description="Polar residues" evidence="2">
    <location>
        <begin position="435"/>
        <end position="451"/>
    </location>
</feature>
<dbReference type="GO" id="GO:0004519">
    <property type="term" value="F:endonuclease activity"/>
    <property type="evidence" value="ECO:0007669"/>
    <property type="project" value="UniProtKB-KW"/>
</dbReference>
<dbReference type="EMBL" id="CP024915">
    <property type="protein sequence ID" value="AUZ87439.1"/>
    <property type="molecule type" value="Genomic_DNA"/>
</dbReference>
<dbReference type="InterPro" id="IPR003870">
    <property type="entry name" value="DUF222"/>
</dbReference>
<feature type="region of interest" description="Disordered" evidence="2">
    <location>
        <begin position="435"/>
        <end position="458"/>
    </location>
</feature>
<evidence type="ECO:0000256" key="2">
    <source>
        <dbReference type="SAM" id="MobiDB-lite"/>
    </source>
</evidence>
<reference evidence="4 5" key="1">
    <citation type="submission" date="2017-11" db="EMBL/GenBank/DDBJ databases">
        <title>Draft genome of Arthrobacter agilis strain UMCV2, a plant growth-promoting rhizobacterium and biocontrol capacity of phytopathogenic fungi.</title>
        <authorList>
            <person name="Martinez-Camara R."/>
            <person name="Santoyo G."/>
            <person name="Moreno-Hagelsieb G."/>
            <person name="Valencia-Cantero E."/>
        </authorList>
    </citation>
    <scope>NUCLEOTIDE SEQUENCE [LARGE SCALE GENOMIC DNA]</scope>
    <source>
        <strain evidence="4 5">UMCV2</strain>
    </source>
</reference>
<feature type="region of interest" description="Disordered" evidence="2">
    <location>
        <begin position="50"/>
        <end position="71"/>
    </location>
</feature>
<protein>
    <submittedName>
        <fullName evidence="4">HNH endonuclease</fullName>
    </submittedName>
</protein>
<organism evidence="4 5">
    <name type="scientific">Arthrobacter agilis</name>
    <dbReference type="NCBI Taxonomy" id="37921"/>
    <lineage>
        <taxon>Bacteria</taxon>
        <taxon>Bacillati</taxon>
        <taxon>Actinomycetota</taxon>
        <taxon>Actinomycetes</taxon>
        <taxon>Micrococcales</taxon>
        <taxon>Micrococcaceae</taxon>
        <taxon>Arthrobacter</taxon>
    </lineage>
</organism>
<evidence type="ECO:0000313" key="5">
    <source>
        <dbReference type="Proteomes" id="UP000239187"/>
    </source>
</evidence>
<dbReference type="SMART" id="SM00507">
    <property type="entry name" value="HNHc"/>
    <property type="match status" value="1"/>
</dbReference>
<evidence type="ECO:0000313" key="4">
    <source>
        <dbReference type="EMBL" id="AUZ87439.1"/>
    </source>
</evidence>